<protein>
    <recommendedName>
        <fullName evidence="2">diguanylate cyclase</fullName>
        <ecNumber evidence="2">2.7.7.65</ecNumber>
    </recommendedName>
</protein>
<dbReference type="EC" id="2.7.7.65" evidence="2"/>
<dbReference type="Proteomes" id="UP000604381">
    <property type="component" value="Unassembled WGS sequence"/>
</dbReference>
<dbReference type="PANTHER" id="PTHR45138">
    <property type="entry name" value="REGULATORY COMPONENTS OF SENSORY TRANSDUCTION SYSTEM"/>
    <property type="match status" value="1"/>
</dbReference>
<dbReference type="CDD" id="cd01949">
    <property type="entry name" value="GGDEF"/>
    <property type="match status" value="1"/>
</dbReference>
<sequence>MFSIETLGAEVLKAFEAASQGHFADTFTLIERRDGVSDWRITCVPAPGGRVLLLLTSRATDIAFFDPLTKLPNRRSAMERLEREWERWQRSRRESFGIALADIDHFKNVNDTYGHDTGDQVLQMVSDAFASSLRSGDWVARWGGEEFLLLFHDADRAGVLAGSERCRTEVEREPWRSPAGLSIDVTVSLGAVTVDESYAGDDSAAALEAMLANADQLLYDAKHEGRNRCIVQGAGERLAWSGAEIDAALAAGDLRAAASPIVDERGAPAGQFWRPKIKDLADRGASHFFQSALRENRVDKAEAKLLELVREGVVKYPAAGGIAVVSCNSSVLRRIGDCPGFRQAIADLAATGVQVMLAAKNLAEPGRVQRELEKVADGVELCPWYDGNSLEAFSLAEQYDHIMLEHLSDAKPKAIDNFLRLLKDTSCQLIVSEAKKEGTKLPHPNTLYHYQ</sequence>
<evidence type="ECO:0000259" key="4">
    <source>
        <dbReference type="PROSITE" id="PS50887"/>
    </source>
</evidence>
<dbReference type="InterPro" id="IPR000160">
    <property type="entry name" value="GGDEF_dom"/>
</dbReference>
<dbReference type="EMBL" id="JADHEI010000058">
    <property type="protein sequence ID" value="MBF2735989.1"/>
    <property type="molecule type" value="Genomic_DNA"/>
</dbReference>
<gene>
    <name evidence="5" type="ORF">ISN26_08020</name>
</gene>
<dbReference type="FunFam" id="3.30.70.270:FF:000001">
    <property type="entry name" value="Diguanylate cyclase domain protein"/>
    <property type="match status" value="1"/>
</dbReference>
<dbReference type="Gene3D" id="3.30.70.270">
    <property type="match status" value="1"/>
</dbReference>
<accession>A0A930UG71</accession>
<dbReference type="InterPro" id="IPR043128">
    <property type="entry name" value="Rev_trsase/Diguanyl_cyclase"/>
</dbReference>
<evidence type="ECO:0000256" key="3">
    <source>
        <dbReference type="ARBA" id="ARBA00034247"/>
    </source>
</evidence>
<dbReference type="GO" id="GO:1902201">
    <property type="term" value="P:negative regulation of bacterial-type flagellum-dependent cell motility"/>
    <property type="evidence" value="ECO:0007669"/>
    <property type="project" value="TreeGrafter"/>
</dbReference>
<organism evidence="5 6">
    <name type="scientific">Candidatus Amphirhobacter heronislandensis</name>
    <dbReference type="NCBI Taxonomy" id="1732024"/>
    <lineage>
        <taxon>Bacteria</taxon>
        <taxon>Pseudomonadati</taxon>
        <taxon>Pseudomonadota</taxon>
        <taxon>Gammaproteobacteria</taxon>
        <taxon>Candidatus Tethybacterales</taxon>
        <taxon>Candidatus Tethybacteraceae</taxon>
        <taxon>Candidatus Amphirhobacter</taxon>
    </lineage>
</organism>
<reference evidence="5" key="1">
    <citation type="submission" date="2020-10" db="EMBL/GenBank/DDBJ databases">
        <title>An improved Amphimedon queenslandica hologenome assembly reveals how three proteobacterial symbionts can extend the metabolic phenotypic of their marine sponge host.</title>
        <authorList>
            <person name="Degnan B."/>
            <person name="Degnan S."/>
            <person name="Xiang X."/>
        </authorList>
    </citation>
    <scope>NUCLEOTIDE SEQUENCE</scope>
    <source>
        <strain evidence="5">AqS2</strain>
    </source>
</reference>
<dbReference type="GO" id="GO:0043709">
    <property type="term" value="P:cell adhesion involved in single-species biofilm formation"/>
    <property type="evidence" value="ECO:0007669"/>
    <property type="project" value="TreeGrafter"/>
</dbReference>
<evidence type="ECO:0000256" key="1">
    <source>
        <dbReference type="ARBA" id="ARBA00001946"/>
    </source>
</evidence>
<comment type="catalytic activity">
    <reaction evidence="3">
        <text>2 GTP = 3',3'-c-di-GMP + 2 diphosphate</text>
        <dbReference type="Rhea" id="RHEA:24898"/>
        <dbReference type="ChEBI" id="CHEBI:33019"/>
        <dbReference type="ChEBI" id="CHEBI:37565"/>
        <dbReference type="ChEBI" id="CHEBI:58805"/>
        <dbReference type="EC" id="2.7.7.65"/>
    </reaction>
</comment>
<keyword evidence="6" id="KW-1185">Reference proteome</keyword>
<dbReference type="AlphaFoldDB" id="A0A930UG71"/>
<dbReference type="SUPFAM" id="SSF55073">
    <property type="entry name" value="Nucleotide cyclase"/>
    <property type="match status" value="1"/>
</dbReference>
<name>A0A930UG71_9GAMM</name>
<evidence type="ECO:0000313" key="5">
    <source>
        <dbReference type="EMBL" id="MBF2735989.1"/>
    </source>
</evidence>
<comment type="cofactor">
    <cofactor evidence="1">
        <name>Mg(2+)</name>
        <dbReference type="ChEBI" id="CHEBI:18420"/>
    </cofactor>
</comment>
<dbReference type="PROSITE" id="PS50887">
    <property type="entry name" value="GGDEF"/>
    <property type="match status" value="1"/>
</dbReference>
<dbReference type="InterPro" id="IPR029787">
    <property type="entry name" value="Nucleotide_cyclase"/>
</dbReference>
<dbReference type="PANTHER" id="PTHR45138:SF9">
    <property type="entry name" value="DIGUANYLATE CYCLASE DGCM-RELATED"/>
    <property type="match status" value="1"/>
</dbReference>
<dbReference type="NCBIfam" id="TIGR00254">
    <property type="entry name" value="GGDEF"/>
    <property type="match status" value="1"/>
</dbReference>
<comment type="caution">
    <text evidence="5">The sequence shown here is derived from an EMBL/GenBank/DDBJ whole genome shotgun (WGS) entry which is preliminary data.</text>
</comment>
<dbReference type="SMART" id="SM00267">
    <property type="entry name" value="GGDEF"/>
    <property type="match status" value="1"/>
</dbReference>
<dbReference type="GO" id="GO:0052621">
    <property type="term" value="F:diguanylate cyclase activity"/>
    <property type="evidence" value="ECO:0007669"/>
    <property type="project" value="UniProtKB-EC"/>
</dbReference>
<proteinExistence type="predicted"/>
<feature type="domain" description="GGDEF" evidence="4">
    <location>
        <begin position="94"/>
        <end position="234"/>
    </location>
</feature>
<dbReference type="InterPro" id="IPR050469">
    <property type="entry name" value="Diguanylate_Cyclase"/>
</dbReference>
<dbReference type="GO" id="GO:0005886">
    <property type="term" value="C:plasma membrane"/>
    <property type="evidence" value="ECO:0007669"/>
    <property type="project" value="TreeGrafter"/>
</dbReference>
<evidence type="ECO:0000313" key="6">
    <source>
        <dbReference type="Proteomes" id="UP000604381"/>
    </source>
</evidence>
<dbReference type="Pfam" id="PF00990">
    <property type="entry name" value="GGDEF"/>
    <property type="match status" value="1"/>
</dbReference>
<evidence type="ECO:0000256" key="2">
    <source>
        <dbReference type="ARBA" id="ARBA00012528"/>
    </source>
</evidence>